<feature type="compositionally biased region" description="Polar residues" evidence="1">
    <location>
        <begin position="10"/>
        <end position="39"/>
    </location>
</feature>
<feature type="region of interest" description="Disordered" evidence="1">
    <location>
        <begin position="1"/>
        <end position="40"/>
    </location>
</feature>
<dbReference type="AlphaFoldDB" id="A0A0A0HTJ7"/>
<evidence type="ECO:0000256" key="1">
    <source>
        <dbReference type="SAM" id="MobiDB-lite"/>
    </source>
</evidence>
<gene>
    <name evidence="2" type="ORF">PADG_12317</name>
</gene>
<proteinExistence type="predicted"/>
<dbReference type="InParanoid" id="A0A0A0HTJ7"/>
<accession>A0A0A0HTJ7</accession>
<dbReference type="HOGENOM" id="CLU_2386798_0_0_1"/>
<dbReference type="VEuPathDB" id="FungiDB:PADG_12317"/>
<dbReference type="RefSeq" id="XP_010762956.1">
    <property type="nucleotide sequence ID" value="XM_010764654.1"/>
</dbReference>
<reference evidence="2 3" key="1">
    <citation type="journal article" date="2011" name="PLoS Genet.">
        <title>Comparative genomic analysis of human fungal pathogens causing paracoccidioidomycosis.</title>
        <authorList>
            <person name="Desjardins C.A."/>
            <person name="Champion M.D."/>
            <person name="Holder J.W."/>
            <person name="Muszewska A."/>
            <person name="Goldberg J."/>
            <person name="Bailao A.M."/>
            <person name="Brigido M.M."/>
            <person name="Ferreira M.E."/>
            <person name="Garcia A.M."/>
            <person name="Grynberg M."/>
            <person name="Gujja S."/>
            <person name="Heiman D.I."/>
            <person name="Henn M.R."/>
            <person name="Kodira C.D."/>
            <person name="Leon-Narvaez H."/>
            <person name="Longo L.V."/>
            <person name="Ma L.J."/>
            <person name="Malavazi I."/>
            <person name="Matsuo A.L."/>
            <person name="Morais F.V."/>
            <person name="Pereira M."/>
            <person name="Rodriguez-Brito S."/>
            <person name="Sakthikumar S."/>
            <person name="Salem-Izacc S.M."/>
            <person name="Sykes S.M."/>
            <person name="Teixeira M.M."/>
            <person name="Vallejo M.C."/>
            <person name="Walter M.E."/>
            <person name="Yandava C."/>
            <person name="Young S."/>
            <person name="Zeng Q."/>
            <person name="Zucker J."/>
            <person name="Felipe M.S."/>
            <person name="Goldman G.H."/>
            <person name="Haas B.J."/>
            <person name="McEwen J.G."/>
            <person name="Nino-Vega G."/>
            <person name="Puccia R."/>
            <person name="San-Blas G."/>
            <person name="Soares C.M."/>
            <person name="Birren B.W."/>
            <person name="Cuomo C.A."/>
        </authorList>
    </citation>
    <scope>NUCLEOTIDE SEQUENCE [LARGE SCALE GENOMIC DNA]</scope>
    <source>
        <strain evidence="2 3">Pb18</strain>
    </source>
</reference>
<dbReference type="EMBL" id="KN275967">
    <property type="protein sequence ID" value="KGM91633.1"/>
    <property type="molecule type" value="Genomic_DNA"/>
</dbReference>
<protein>
    <submittedName>
        <fullName evidence="2">Uncharacterized protein</fullName>
    </submittedName>
</protein>
<sequence>MHNGTDTRKTSTTTAHIVSSSRKSRNTLNTQESTTTGSENLALLSDQISINIDQQYPIRHNIFLTNQLIGVDRNLNTSQTTLQFRSGRTEKRES</sequence>
<evidence type="ECO:0000313" key="3">
    <source>
        <dbReference type="Proteomes" id="UP000001628"/>
    </source>
</evidence>
<organism evidence="2 3">
    <name type="scientific">Paracoccidioides brasiliensis (strain Pb18)</name>
    <dbReference type="NCBI Taxonomy" id="502780"/>
    <lineage>
        <taxon>Eukaryota</taxon>
        <taxon>Fungi</taxon>
        <taxon>Dikarya</taxon>
        <taxon>Ascomycota</taxon>
        <taxon>Pezizomycotina</taxon>
        <taxon>Eurotiomycetes</taxon>
        <taxon>Eurotiomycetidae</taxon>
        <taxon>Onygenales</taxon>
        <taxon>Ajellomycetaceae</taxon>
        <taxon>Paracoccidioides</taxon>
    </lineage>
</organism>
<keyword evidence="3" id="KW-1185">Reference proteome</keyword>
<name>A0A0A0HTJ7_PARBD</name>
<dbReference type="STRING" id="502780.A0A0A0HTJ7"/>
<dbReference type="KEGG" id="pbn:PADG_12317"/>
<evidence type="ECO:0000313" key="2">
    <source>
        <dbReference type="EMBL" id="KGM91633.1"/>
    </source>
</evidence>
<dbReference type="Proteomes" id="UP000001628">
    <property type="component" value="Unassembled WGS sequence"/>
</dbReference>
<dbReference type="GeneID" id="22588214"/>